<evidence type="ECO:0000256" key="1">
    <source>
        <dbReference type="ARBA" id="ARBA00004123"/>
    </source>
</evidence>
<dbReference type="OrthoDB" id="297219at2759"/>
<comment type="similarity">
    <text evidence="2">Belongs to the NRDE2 family.</text>
</comment>
<proteinExistence type="inferred from homology"/>
<evidence type="ECO:0000313" key="6">
    <source>
        <dbReference type="Proteomes" id="UP000001307"/>
    </source>
</evidence>
<dbReference type="Proteomes" id="UP000001307">
    <property type="component" value="Unassembled WGS sequence"/>
</dbReference>
<dbReference type="PANTHER" id="PTHR13471">
    <property type="entry name" value="TETRATRICOPEPTIDE-LIKE HELICAL"/>
    <property type="match status" value="1"/>
</dbReference>
<feature type="compositionally biased region" description="Basic and acidic residues" evidence="4">
    <location>
        <begin position="706"/>
        <end position="717"/>
    </location>
</feature>
<feature type="compositionally biased region" description="Basic and acidic residues" evidence="4">
    <location>
        <begin position="667"/>
        <end position="687"/>
    </location>
</feature>
<feature type="compositionally biased region" description="Basic and acidic residues" evidence="4">
    <location>
        <begin position="794"/>
        <end position="839"/>
    </location>
</feature>
<organism evidence="5">
    <name type="scientific">Oikopleura dioica</name>
    <name type="common">Tunicate</name>
    <dbReference type="NCBI Taxonomy" id="34765"/>
    <lineage>
        <taxon>Eukaryota</taxon>
        <taxon>Metazoa</taxon>
        <taxon>Chordata</taxon>
        <taxon>Tunicata</taxon>
        <taxon>Appendicularia</taxon>
        <taxon>Copelata</taxon>
        <taxon>Oikopleuridae</taxon>
        <taxon>Oikopleura</taxon>
    </lineage>
</organism>
<dbReference type="Gene3D" id="1.25.40.10">
    <property type="entry name" value="Tetratricopeptide repeat domain"/>
    <property type="match status" value="1"/>
</dbReference>
<sequence length="960" mass="112410">MINQDEAAGLSWARVEVYRDRRQWLPLRSLEDDDDLDDQERRIKFSDIRNSLFCLPDDQLCIRLLFSFLRYLGAPTLFDSVPGDIVSDEFFQRQILTHGQLIYSPQAASVPKNIAEALNSLQDCRFYQPLPPACGQTYDVDRRLGTCPKMNHQFISRLLQQILEKAEVSGALHDPDAKLSFATNGIYYFRSRLFFLKQGGVQISRSHKDYKEGKKFAKAVLKRPELRGNVIPWCEFGRLEAEAAGASAAVNEIFTNCLALGHSLRAKADDFKVFACMFYVLKEMAMVILFASDMAEYPALARAFISAVGTFLANEEAPSLGATFEPVNLLRIRNELIDLLGKHAAAYRDDIYAYYGWSWGESAFFDVAVVVSAFELAVGDVTSSVAALENVIETMQTSLEPHIQHYDPTVVDEPTIRRRRKDLHSIHLFRIQLFAKFATREQSLTKNLIQFRQFISSALLDFPSSVELLYIWYHVESMKLGIHRPSDNLNSTGSVLARQIFSILYDLSREARISNLNTSSTPDADSSNTAKVMTTGLHHRIRKKFSSAVQKYPQCALLWRMYLAFEKKMENEVEYENVFYRAIDHLPHVKCLYIDAIIYMPYRIDEYLRTMSDRDVRLRVPIEEIRMLLNIPVEEAAQPTPVAQDIKQMPINDDEEDPDVEEIPIVIKEDRARRSNSRELSPDRMDDVASSGEDEEEYESVPAYEAPHKRTDEEDRKRKSSRKRPKGVQYPDPEFDRRWEKKRRDAEDAKEKEIEERRRRREDERRERYRSNDDYSDDDGRDFRSRSRSRSRSWSRDKDYRRSISPARQRDRRSPSYEKSSRDRRRDSRDRDNDYERNRSSQYSRGRLRSLSRERREPRRSPSYERESRRSPKRSKRSVSNERKSRRSASPANYRNRRSRSNERSSRKNTVKYDFDSSERYDPARPTRSPARDDKRRDKERRRTRSRSPEASSRYYSSRR</sequence>
<feature type="compositionally biased region" description="Acidic residues" evidence="4">
    <location>
        <begin position="652"/>
        <end position="662"/>
    </location>
</feature>
<feature type="compositionally biased region" description="Basic and acidic residues" evidence="4">
    <location>
        <begin position="900"/>
        <end position="937"/>
    </location>
</feature>
<dbReference type="GO" id="GO:0031048">
    <property type="term" value="P:regulatory ncRNA-mediated heterochromatin formation"/>
    <property type="evidence" value="ECO:0007669"/>
    <property type="project" value="TreeGrafter"/>
</dbReference>
<dbReference type="SMART" id="SM00386">
    <property type="entry name" value="HAT"/>
    <property type="match status" value="1"/>
</dbReference>
<dbReference type="GO" id="GO:0071013">
    <property type="term" value="C:catalytic step 2 spliceosome"/>
    <property type="evidence" value="ECO:0007669"/>
    <property type="project" value="TreeGrafter"/>
</dbReference>
<feature type="compositionally biased region" description="Basic and acidic residues" evidence="4">
    <location>
        <begin position="734"/>
        <end position="773"/>
    </location>
</feature>
<dbReference type="EMBL" id="FN653018">
    <property type="protein sequence ID" value="CBY22223.1"/>
    <property type="molecule type" value="Genomic_DNA"/>
</dbReference>
<name>E4WXX9_OIKDI</name>
<feature type="compositionally biased region" description="Basic and acidic residues" evidence="4">
    <location>
        <begin position="851"/>
        <end position="870"/>
    </location>
</feature>
<comment type="subcellular location">
    <subcellularLocation>
        <location evidence="1">Nucleus</location>
    </subcellularLocation>
</comment>
<gene>
    <name evidence="5" type="ORF">GSOID_T00011775001</name>
</gene>
<evidence type="ECO:0000256" key="2">
    <source>
        <dbReference type="ARBA" id="ARBA00009265"/>
    </source>
</evidence>
<dbReference type="Pfam" id="PF08424">
    <property type="entry name" value="NRDE-2"/>
    <property type="match status" value="1"/>
</dbReference>
<dbReference type="GO" id="GO:1902369">
    <property type="term" value="P:negative regulation of RNA catabolic process"/>
    <property type="evidence" value="ECO:0007669"/>
    <property type="project" value="TreeGrafter"/>
</dbReference>
<evidence type="ECO:0000256" key="3">
    <source>
        <dbReference type="ARBA" id="ARBA00023242"/>
    </source>
</evidence>
<dbReference type="PANTHER" id="PTHR13471:SF0">
    <property type="entry name" value="NUCLEAR EXOSOME REGULATOR NRDE2"/>
    <property type="match status" value="1"/>
</dbReference>
<evidence type="ECO:0000256" key="4">
    <source>
        <dbReference type="SAM" id="MobiDB-lite"/>
    </source>
</evidence>
<evidence type="ECO:0000313" key="5">
    <source>
        <dbReference type="EMBL" id="CBY22223.1"/>
    </source>
</evidence>
<dbReference type="AlphaFoldDB" id="E4WXX9"/>
<protein>
    <submittedName>
        <fullName evidence="5">Uncharacterized protein</fullName>
    </submittedName>
</protein>
<dbReference type="InterPro" id="IPR013633">
    <property type="entry name" value="NRDE-2"/>
</dbReference>
<dbReference type="GO" id="GO:0006396">
    <property type="term" value="P:RNA processing"/>
    <property type="evidence" value="ECO:0007669"/>
    <property type="project" value="InterPro"/>
</dbReference>
<keyword evidence="3" id="KW-0539">Nucleus</keyword>
<reference evidence="5" key="1">
    <citation type="journal article" date="2010" name="Science">
        <title>Plasticity of animal genome architecture unmasked by rapid evolution of a pelagic tunicate.</title>
        <authorList>
            <person name="Denoeud F."/>
            <person name="Henriet S."/>
            <person name="Mungpakdee S."/>
            <person name="Aury J.M."/>
            <person name="Da Silva C."/>
            <person name="Brinkmann H."/>
            <person name="Mikhaleva J."/>
            <person name="Olsen L.C."/>
            <person name="Jubin C."/>
            <person name="Canestro C."/>
            <person name="Bouquet J.M."/>
            <person name="Danks G."/>
            <person name="Poulain J."/>
            <person name="Campsteijn C."/>
            <person name="Adamski M."/>
            <person name="Cross I."/>
            <person name="Yadetie F."/>
            <person name="Muffato M."/>
            <person name="Louis A."/>
            <person name="Butcher S."/>
            <person name="Tsagkogeorga G."/>
            <person name="Konrad A."/>
            <person name="Singh S."/>
            <person name="Jensen M.F."/>
            <person name="Cong E.H."/>
            <person name="Eikeseth-Otteraa H."/>
            <person name="Noel B."/>
            <person name="Anthouard V."/>
            <person name="Porcel B.M."/>
            <person name="Kachouri-Lafond R."/>
            <person name="Nishino A."/>
            <person name="Ugolini M."/>
            <person name="Chourrout P."/>
            <person name="Nishida H."/>
            <person name="Aasland R."/>
            <person name="Huzurbazar S."/>
            <person name="Westhof E."/>
            <person name="Delsuc F."/>
            <person name="Lehrach H."/>
            <person name="Reinhardt R."/>
            <person name="Weissenbach J."/>
            <person name="Roy S.W."/>
            <person name="Artiguenave F."/>
            <person name="Postlethwait J.H."/>
            <person name="Manak J.R."/>
            <person name="Thompson E.M."/>
            <person name="Jaillon O."/>
            <person name="Du Pasquier L."/>
            <person name="Boudinot P."/>
            <person name="Liberles D.A."/>
            <person name="Volff J.N."/>
            <person name="Philippe H."/>
            <person name="Lenhard B."/>
            <person name="Roest Crollius H."/>
            <person name="Wincker P."/>
            <person name="Chourrout D."/>
        </authorList>
    </citation>
    <scope>NUCLEOTIDE SEQUENCE [LARGE SCALE GENOMIC DNA]</scope>
</reference>
<dbReference type="FunCoup" id="E4WXX9">
    <property type="interactions" value="266"/>
</dbReference>
<feature type="region of interest" description="Disordered" evidence="4">
    <location>
        <begin position="649"/>
        <end position="960"/>
    </location>
</feature>
<keyword evidence="6" id="KW-1185">Reference proteome</keyword>
<dbReference type="InterPro" id="IPR003107">
    <property type="entry name" value="HAT"/>
</dbReference>
<dbReference type="InterPro" id="IPR011990">
    <property type="entry name" value="TPR-like_helical_dom_sf"/>
</dbReference>
<dbReference type="InParanoid" id="E4WXX9"/>
<accession>E4WXX9</accession>